<sequence length="264" mass="26975">MFRLLAMPAAVTPAVLSALFPGESCEFFAYTPLSEALPGPSAAATVVWTLGEWGAELLPVALALLALWLPRRFAVLGASMSAAVLVLGALTVVIPYTTPCGPQRGEWLLLLCYAAALTACLLDRGDRRPRRPARRATAAAWTAVLVIAVARDVAATMPVSSAADLGCRTDLTGTWALVQAHLSIAEAVGVWVGVAAVGAVLASGPAALSAAFVLLVPALYEPVAQLASSAPHGCSGLELVNWLYVAAAALGVAGALAARSRTAP</sequence>
<keyword evidence="3" id="KW-1185">Reference proteome</keyword>
<organism evidence="2 3">
    <name type="scientific">Nonomuraea bangladeshensis</name>
    <dbReference type="NCBI Taxonomy" id="404385"/>
    <lineage>
        <taxon>Bacteria</taxon>
        <taxon>Bacillati</taxon>
        <taxon>Actinomycetota</taxon>
        <taxon>Actinomycetes</taxon>
        <taxon>Streptosporangiales</taxon>
        <taxon>Streptosporangiaceae</taxon>
        <taxon>Nonomuraea</taxon>
    </lineage>
</organism>
<dbReference type="Proteomes" id="UP001552427">
    <property type="component" value="Unassembled WGS sequence"/>
</dbReference>
<evidence type="ECO:0000313" key="3">
    <source>
        <dbReference type="Proteomes" id="UP001552427"/>
    </source>
</evidence>
<evidence type="ECO:0000256" key="1">
    <source>
        <dbReference type="SAM" id="Phobius"/>
    </source>
</evidence>
<reference evidence="2 3" key="1">
    <citation type="submission" date="2024-06" db="EMBL/GenBank/DDBJ databases">
        <title>The Natural Products Discovery Center: Release of the First 8490 Sequenced Strains for Exploring Actinobacteria Biosynthetic Diversity.</title>
        <authorList>
            <person name="Kalkreuter E."/>
            <person name="Kautsar S.A."/>
            <person name="Yang D."/>
            <person name="Bader C.D."/>
            <person name="Teijaro C.N."/>
            <person name="Fluegel L."/>
            <person name="Davis C.M."/>
            <person name="Simpson J.R."/>
            <person name="Lauterbach L."/>
            <person name="Steele A.D."/>
            <person name="Gui C."/>
            <person name="Meng S."/>
            <person name="Li G."/>
            <person name="Viehrig K."/>
            <person name="Ye F."/>
            <person name="Su P."/>
            <person name="Kiefer A.F."/>
            <person name="Nichols A."/>
            <person name="Cepeda A.J."/>
            <person name="Yan W."/>
            <person name="Fan B."/>
            <person name="Jiang Y."/>
            <person name="Adhikari A."/>
            <person name="Zheng C.-J."/>
            <person name="Schuster L."/>
            <person name="Cowan T.M."/>
            <person name="Smanski M.J."/>
            <person name="Chevrette M.G."/>
            <person name="De Carvalho L.P.S."/>
            <person name="Shen B."/>
        </authorList>
    </citation>
    <scope>NUCLEOTIDE SEQUENCE [LARGE SCALE GENOMIC DNA]</scope>
    <source>
        <strain evidence="2 3">NPDC049574</strain>
    </source>
</reference>
<feature type="transmembrane region" description="Helical" evidence="1">
    <location>
        <begin position="190"/>
        <end position="219"/>
    </location>
</feature>
<keyword evidence="1" id="KW-0472">Membrane</keyword>
<feature type="transmembrane region" description="Helical" evidence="1">
    <location>
        <begin position="41"/>
        <end position="66"/>
    </location>
</feature>
<evidence type="ECO:0000313" key="2">
    <source>
        <dbReference type="EMBL" id="MEV4286344.1"/>
    </source>
</evidence>
<proteinExistence type="predicted"/>
<protein>
    <recommendedName>
        <fullName evidence="4">DoxX family membrane protein</fullName>
    </recommendedName>
</protein>
<name>A0ABV3H1D4_9ACTN</name>
<dbReference type="RefSeq" id="WP_364448328.1">
    <property type="nucleotide sequence ID" value="NZ_JBFARM010000003.1"/>
</dbReference>
<feature type="transmembrane region" description="Helical" evidence="1">
    <location>
        <begin position="73"/>
        <end position="95"/>
    </location>
</feature>
<keyword evidence="1" id="KW-0812">Transmembrane</keyword>
<feature type="transmembrane region" description="Helical" evidence="1">
    <location>
        <begin position="107"/>
        <end position="125"/>
    </location>
</feature>
<comment type="caution">
    <text evidence="2">The sequence shown here is derived from an EMBL/GenBank/DDBJ whole genome shotgun (WGS) entry which is preliminary data.</text>
</comment>
<keyword evidence="1" id="KW-1133">Transmembrane helix</keyword>
<dbReference type="EMBL" id="JBFARM010000003">
    <property type="protein sequence ID" value="MEV4286344.1"/>
    <property type="molecule type" value="Genomic_DNA"/>
</dbReference>
<gene>
    <name evidence="2" type="ORF">AB0K40_12655</name>
</gene>
<feature type="transmembrane region" description="Helical" evidence="1">
    <location>
        <begin position="239"/>
        <end position="258"/>
    </location>
</feature>
<accession>A0ABV3H1D4</accession>
<evidence type="ECO:0008006" key="4">
    <source>
        <dbReference type="Google" id="ProtNLM"/>
    </source>
</evidence>